<feature type="domain" description="ABC transmembrane type-1" evidence="9">
    <location>
        <begin position="106"/>
        <end position="298"/>
    </location>
</feature>
<dbReference type="InterPro" id="IPR035906">
    <property type="entry name" value="MetI-like_sf"/>
</dbReference>
<dbReference type="PANTHER" id="PTHR43744:SF12">
    <property type="entry name" value="ABC TRANSPORTER PERMEASE PROTEIN MG189-RELATED"/>
    <property type="match status" value="1"/>
</dbReference>
<keyword evidence="6 7" id="KW-0472">Membrane</keyword>
<dbReference type="PROSITE" id="PS50928">
    <property type="entry name" value="ABC_TM1"/>
    <property type="match status" value="1"/>
</dbReference>
<evidence type="ECO:0000259" key="9">
    <source>
        <dbReference type="PROSITE" id="PS50928"/>
    </source>
</evidence>
<dbReference type="GO" id="GO:0055085">
    <property type="term" value="P:transmembrane transport"/>
    <property type="evidence" value="ECO:0007669"/>
    <property type="project" value="InterPro"/>
</dbReference>
<feature type="transmembrane region" description="Helical" evidence="7">
    <location>
        <begin position="105"/>
        <end position="129"/>
    </location>
</feature>
<dbReference type="Proteomes" id="UP000237846">
    <property type="component" value="Unassembled WGS sequence"/>
</dbReference>
<organism evidence="10 11">
    <name type="scientific">Allonocardiopsis opalescens</name>
    <dbReference type="NCBI Taxonomy" id="1144618"/>
    <lineage>
        <taxon>Bacteria</taxon>
        <taxon>Bacillati</taxon>
        <taxon>Actinomycetota</taxon>
        <taxon>Actinomycetes</taxon>
        <taxon>Streptosporangiales</taxon>
        <taxon>Allonocardiopsis</taxon>
    </lineage>
</organism>
<evidence type="ECO:0000313" key="11">
    <source>
        <dbReference type="Proteomes" id="UP000237846"/>
    </source>
</evidence>
<dbReference type="GO" id="GO:0005886">
    <property type="term" value="C:plasma membrane"/>
    <property type="evidence" value="ECO:0007669"/>
    <property type="project" value="UniProtKB-SubCell"/>
</dbReference>
<evidence type="ECO:0000256" key="6">
    <source>
        <dbReference type="ARBA" id="ARBA00023136"/>
    </source>
</evidence>
<feature type="transmembrane region" description="Helical" evidence="7">
    <location>
        <begin position="141"/>
        <end position="160"/>
    </location>
</feature>
<feature type="compositionally biased region" description="Basic residues" evidence="8">
    <location>
        <begin position="9"/>
        <end position="23"/>
    </location>
</feature>
<dbReference type="PANTHER" id="PTHR43744">
    <property type="entry name" value="ABC TRANSPORTER PERMEASE PROTEIN MG189-RELATED-RELATED"/>
    <property type="match status" value="1"/>
</dbReference>
<feature type="transmembrane region" description="Helical" evidence="7">
    <location>
        <begin position="180"/>
        <end position="200"/>
    </location>
</feature>
<evidence type="ECO:0000256" key="8">
    <source>
        <dbReference type="SAM" id="MobiDB-lite"/>
    </source>
</evidence>
<accession>A0A2T0QEG0</accession>
<evidence type="ECO:0000256" key="4">
    <source>
        <dbReference type="ARBA" id="ARBA00022692"/>
    </source>
</evidence>
<evidence type="ECO:0000256" key="3">
    <source>
        <dbReference type="ARBA" id="ARBA00022475"/>
    </source>
</evidence>
<dbReference type="SUPFAM" id="SSF161098">
    <property type="entry name" value="MetI-like"/>
    <property type="match status" value="1"/>
</dbReference>
<sequence>MAIAPLRRPPAHRAPRPAKRAPRTTRTLLSPAQLRGPAGRIGYWTVFLTVFVVFTLVFLFPLYWAVTGAMKGSAELVRTPPTLFPDRWHLDTYLAAWSVMDLGRYFWNTIVVVGGAWLFQLAVAVPAAYALSKLRPVLGRAILGMMLGTLMLPAAALLVPTYLTVVEVPLLGINLINSPWAIWLPLGANAFNVYLLKRFFDQIPDALLDAARIDGAGPLTVMVRIVLPLSRPILAVVSIFAIVAAWKDFIWPLLVFPDPARQTLSVALARIEQEMPTNMLIAGLVLAALPVILVFLVFQRSILSGISEGGLRG</sequence>
<evidence type="ECO:0000256" key="1">
    <source>
        <dbReference type="ARBA" id="ARBA00004651"/>
    </source>
</evidence>
<evidence type="ECO:0000256" key="7">
    <source>
        <dbReference type="RuleBase" id="RU363032"/>
    </source>
</evidence>
<gene>
    <name evidence="10" type="ORF">CLV72_101834</name>
</gene>
<feature type="transmembrane region" description="Helical" evidence="7">
    <location>
        <begin position="41"/>
        <end position="66"/>
    </location>
</feature>
<dbReference type="Gene3D" id="1.10.3720.10">
    <property type="entry name" value="MetI-like"/>
    <property type="match status" value="1"/>
</dbReference>
<reference evidence="10 11" key="1">
    <citation type="submission" date="2018-03" db="EMBL/GenBank/DDBJ databases">
        <title>Genomic Encyclopedia of Archaeal and Bacterial Type Strains, Phase II (KMG-II): from individual species to whole genera.</title>
        <authorList>
            <person name="Goeker M."/>
        </authorList>
    </citation>
    <scope>NUCLEOTIDE SEQUENCE [LARGE SCALE GENOMIC DNA]</scope>
    <source>
        <strain evidence="10 11">DSM 45601</strain>
    </source>
</reference>
<evidence type="ECO:0000313" key="10">
    <source>
        <dbReference type="EMBL" id="PRY02233.1"/>
    </source>
</evidence>
<dbReference type="Pfam" id="PF00528">
    <property type="entry name" value="BPD_transp_1"/>
    <property type="match status" value="1"/>
</dbReference>
<keyword evidence="2 7" id="KW-0813">Transport</keyword>
<keyword evidence="5 7" id="KW-1133">Transmembrane helix</keyword>
<keyword evidence="11" id="KW-1185">Reference proteome</keyword>
<dbReference type="RefSeq" id="WP_106239424.1">
    <property type="nucleotide sequence ID" value="NZ_PVZC01000001.1"/>
</dbReference>
<feature type="region of interest" description="Disordered" evidence="8">
    <location>
        <begin position="1"/>
        <end position="24"/>
    </location>
</feature>
<keyword evidence="3" id="KW-1003">Cell membrane</keyword>
<keyword evidence="4 7" id="KW-0812">Transmembrane</keyword>
<evidence type="ECO:0000256" key="2">
    <source>
        <dbReference type="ARBA" id="ARBA00022448"/>
    </source>
</evidence>
<dbReference type="OrthoDB" id="61122at2"/>
<protein>
    <submittedName>
        <fullName evidence="10">Carbohydrate ABC transporter membrane protein 2 (CUT1 family)</fullName>
    </submittedName>
</protein>
<evidence type="ECO:0000256" key="5">
    <source>
        <dbReference type="ARBA" id="ARBA00022989"/>
    </source>
</evidence>
<comment type="caution">
    <text evidence="10">The sequence shown here is derived from an EMBL/GenBank/DDBJ whole genome shotgun (WGS) entry which is preliminary data.</text>
</comment>
<comment type="similarity">
    <text evidence="7">Belongs to the binding-protein-dependent transport system permease family.</text>
</comment>
<feature type="transmembrane region" description="Helical" evidence="7">
    <location>
        <begin position="221"/>
        <end position="246"/>
    </location>
</feature>
<name>A0A2T0QEG0_9ACTN</name>
<feature type="transmembrane region" description="Helical" evidence="7">
    <location>
        <begin position="279"/>
        <end position="298"/>
    </location>
</feature>
<dbReference type="AlphaFoldDB" id="A0A2T0QEG0"/>
<dbReference type="InterPro" id="IPR000515">
    <property type="entry name" value="MetI-like"/>
</dbReference>
<dbReference type="EMBL" id="PVZC01000001">
    <property type="protein sequence ID" value="PRY02233.1"/>
    <property type="molecule type" value="Genomic_DNA"/>
</dbReference>
<proteinExistence type="inferred from homology"/>
<comment type="subcellular location">
    <subcellularLocation>
        <location evidence="1 7">Cell membrane</location>
        <topology evidence="1 7">Multi-pass membrane protein</topology>
    </subcellularLocation>
</comment>
<dbReference type="CDD" id="cd06261">
    <property type="entry name" value="TM_PBP2"/>
    <property type="match status" value="1"/>
</dbReference>